<accession>K1TPN4</accession>
<dbReference type="InterPro" id="IPR008257">
    <property type="entry name" value="Pept_M19"/>
</dbReference>
<reference evidence="1" key="1">
    <citation type="journal article" date="2013" name="Environ. Microbiol.">
        <title>Microbiota from the distal guts of lean and obese adolescents exhibit partial functional redundancy besides clear differences in community structure.</title>
        <authorList>
            <person name="Ferrer M."/>
            <person name="Ruiz A."/>
            <person name="Lanza F."/>
            <person name="Haange S.B."/>
            <person name="Oberbach A."/>
            <person name="Till H."/>
            <person name="Bargiela R."/>
            <person name="Campoy C."/>
            <person name="Segura M.T."/>
            <person name="Richter M."/>
            <person name="von Bergen M."/>
            <person name="Seifert J."/>
            <person name="Suarez A."/>
        </authorList>
    </citation>
    <scope>NUCLEOTIDE SEQUENCE</scope>
</reference>
<evidence type="ECO:0000313" key="1">
    <source>
        <dbReference type="EMBL" id="EKC71668.1"/>
    </source>
</evidence>
<dbReference type="EMBL" id="AJWY01004693">
    <property type="protein sequence ID" value="EKC71668.1"/>
    <property type="molecule type" value="Genomic_DNA"/>
</dbReference>
<dbReference type="GO" id="GO:0006508">
    <property type="term" value="P:proteolysis"/>
    <property type="evidence" value="ECO:0007669"/>
    <property type="project" value="InterPro"/>
</dbReference>
<organism evidence="1">
    <name type="scientific">human gut metagenome</name>
    <dbReference type="NCBI Taxonomy" id="408170"/>
    <lineage>
        <taxon>unclassified sequences</taxon>
        <taxon>metagenomes</taxon>
        <taxon>organismal metagenomes</taxon>
    </lineage>
</organism>
<dbReference type="GO" id="GO:0070573">
    <property type="term" value="F:metallodipeptidase activity"/>
    <property type="evidence" value="ECO:0007669"/>
    <property type="project" value="InterPro"/>
</dbReference>
<dbReference type="AlphaFoldDB" id="K1TPN4"/>
<proteinExistence type="predicted"/>
<sequence length="130" mass="14586">MKIIDMHCDTISELADRGGELWKNSGHLDLKRMQESGYLLQNFALFVDIGKCTPTPWERVCALYEVYRTELEKNKNRIVPVLCYEDILKNEACGKLSALLTVEEGAVCGGSLERLRELYDSGGADADVNL</sequence>
<comment type="caution">
    <text evidence="1">The sequence shown here is derived from an EMBL/GenBank/DDBJ whole genome shotgun (WGS) entry which is preliminary data.</text>
</comment>
<gene>
    <name evidence="1" type="ORF">LEA_07145</name>
</gene>
<feature type="non-terminal residue" evidence="1">
    <location>
        <position position="130"/>
    </location>
</feature>
<dbReference type="InterPro" id="IPR032466">
    <property type="entry name" value="Metal_Hydrolase"/>
</dbReference>
<dbReference type="PROSITE" id="PS51365">
    <property type="entry name" value="RENAL_DIPEPTIDASE_2"/>
    <property type="match status" value="1"/>
</dbReference>
<dbReference type="SUPFAM" id="SSF51556">
    <property type="entry name" value="Metallo-dependent hydrolases"/>
    <property type="match status" value="1"/>
</dbReference>
<name>K1TPN4_9ZZZZ</name>
<protein>
    <submittedName>
        <fullName evidence="1">Membrane dipeptidase</fullName>
    </submittedName>
</protein>
<dbReference type="Pfam" id="PF01244">
    <property type="entry name" value="Peptidase_M19"/>
    <property type="match status" value="1"/>
</dbReference>
<dbReference type="Gene3D" id="3.20.20.140">
    <property type="entry name" value="Metal-dependent hydrolases"/>
    <property type="match status" value="1"/>
</dbReference>